<evidence type="ECO:0000256" key="4">
    <source>
        <dbReference type="ARBA" id="ARBA00022679"/>
    </source>
</evidence>
<evidence type="ECO:0000256" key="3">
    <source>
        <dbReference type="ARBA" id="ARBA00022603"/>
    </source>
</evidence>
<protein>
    <submittedName>
        <fullName evidence="9">RsmF rRNA methyltransferase first C-terminal domain-containing protein</fullName>
    </submittedName>
</protein>
<evidence type="ECO:0000256" key="2">
    <source>
        <dbReference type="ARBA" id="ARBA00022490"/>
    </source>
</evidence>
<dbReference type="PRINTS" id="PR02008">
    <property type="entry name" value="RCMTFAMILY"/>
</dbReference>
<dbReference type="Pfam" id="PF17125">
    <property type="entry name" value="Methyltr_RsmF_N"/>
    <property type="match status" value="1"/>
</dbReference>
<evidence type="ECO:0000256" key="5">
    <source>
        <dbReference type="ARBA" id="ARBA00022691"/>
    </source>
</evidence>
<dbReference type="Pfam" id="PF17126">
    <property type="entry name" value="RsmF_methylt_CI"/>
    <property type="match status" value="1"/>
</dbReference>
<dbReference type="GO" id="GO:0001510">
    <property type="term" value="P:RNA methylation"/>
    <property type="evidence" value="ECO:0007669"/>
    <property type="project" value="InterPro"/>
</dbReference>
<dbReference type="Proteomes" id="UP000683246">
    <property type="component" value="Chromosome"/>
</dbReference>
<feature type="active site" description="Nucleophile" evidence="7">
    <location>
        <position position="232"/>
    </location>
</feature>
<dbReference type="PANTHER" id="PTHR22807">
    <property type="entry name" value="NOP2 YEAST -RELATED NOL1/NOP2/FMU SUN DOMAIN-CONTAINING"/>
    <property type="match status" value="1"/>
</dbReference>
<gene>
    <name evidence="9" type="ORF">HZI73_13675</name>
</gene>
<sequence length="455" mass="52324">MLILPETYLARMQTLLGDEYDDFIQSLQRERHYGLRVNNLKITTEVFENQSPFHIEKVQFTSNGFYYKKEDVPAKHPYYYAGLYYIQEPSAMTPAELFPIEEGDKVLDLCAAPGGKSTELGAKLKGTGLLVSNDISASRAKALLKNIELFGIGNSLVTSESPERLATYFSDYFDKILVDAPCSGEGMFRKDPNIIKSWQPDSNEAYNSIQKQILPYAAAMLKPGGYMLYSTCTFAPEENEQVIYHFLDEHDDFELVTLPDRDNFSRGQTHWAGGEAFDMEKAIRLWPHKIRGEGHFIALLHKKGHHQEMYKPYASKTKEKVYEDYTAFEKAYLTCPFDRRRLEVIKDKLYYMPDDIPSLKGLRILRSGLYIGELRKNRFEPSQALASWLKPDMFKQITCLSSSSEDVIRYLKGETIRTDGDKGWHLVTVDGFSLGFGKKTNHMLKNKFQAGWRWM</sequence>
<evidence type="ECO:0000259" key="8">
    <source>
        <dbReference type="PROSITE" id="PS51686"/>
    </source>
</evidence>
<reference evidence="9" key="1">
    <citation type="submission" date="2020-07" db="EMBL/GenBank/DDBJ databases">
        <title>Vallitalea pronyensis genome.</title>
        <authorList>
            <person name="Postec A."/>
        </authorList>
    </citation>
    <scope>NUCLEOTIDE SEQUENCE</scope>
    <source>
        <strain evidence="9">FatNI3</strain>
    </source>
</reference>
<dbReference type="InterPro" id="IPR027391">
    <property type="entry name" value="Nol1_Nop2_Fmu_2"/>
</dbReference>
<evidence type="ECO:0000256" key="7">
    <source>
        <dbReference type="PROSITE-ProRule" id="PRU01023"/>
    </source>
</evidence>
<keyword evidence="6 7" id="KW-0694">RNA-binding</keyword>
<feature type="domain" description="SAM-dependent MTase RsmB/NOP-type" evidence="8">
    <location>
        <begin position="1"/>
        <end position="303"/>
    </location>
</feature>
<dbReference type="CDD" id="cd21147">
    <property type="entry name" value="RsmF_methylt_CTD1"/>
    <property type="match status" value="1"/>
</dbReference>
<feature type="binding site" evidence="7">
    <location>
        <begin position="110"/>
        <end position="116"/>
    </location>
    <ligand>
        <name>S-adenosyl-L-methionine</name>
        <dbReference type="ChEBI" id="CHEBI:59789"/>
    </ligand>
</feature>
<comment type="caution">
    <text evidence="7">Lacks conserved residue(s) required for the propagation of feature annotation.</text>
</comment>
<evidence type="ECO:0000313" key="9">
    <source>
        <dbReference type="EMBL" id="QUI23271.1"/>
    </source>
</evidence>
<keyword evidence="5 7" id="KW-0949">S-adenosyl-L-methionine</keyword>
<organism evidence="9 10">
    <name type="scientific">Vallitalea pronyensis</name>
    <dbReference type="NCBI Taxonomy" id="1348613"/>
    <lineage>
        <taxon>Bacteria</taxon>
        <taxon>Bacillati</taxon>
        <taxon>Bacillota</taxon>
        <taxon>Clostridia</taxon>
        <taxon>Lachnospirales</taxon>
        <taxon>Vallitaleaceae</taxon>
        <taxon>Vallitalea</taxon>
    </lineage>
</organism>
<dbReference type="KEGG" id="vpy:HZI73_13675"/>
<dbReference type="RefSeq" id="WP_246552154.1">
    <property type="nucleotide sequence ID" value="NZ_CP058649.1"/>
</dbReference>
<dbReference type="InterPro" id="IPR029063">
    <property type="entry name" value="SAM-dependent_MTases_sf"/>
</dbReference>
<comment type="similarity">
    <text evidence="1 7">Belongs to the class I-like SAM-binding methyltransferase superfamily. RsmB/NOP family.</text>
</comment>
<dbReference type="SUPFAM" id="SSF53335">
    <property type="entry name" value="S-adenosyl-L-methionine-dependent methyltransferases"/>
    <property type="match status" value="1"/>
</dbReference>
<dbReference type="PROSITE" id="PS01153">
    <property type="entry name" value="NOL1_NOP2_SUN"/>
    <property type="match status" value="1"/>
</dbReference>
<keyword evidence="3 7" id="KW-0489">Methyltransferase</keyword>
<proteinExistence type="inferred from homology"/>
<name>A0A8J8MKM7_9FIRM</name>
<dbReference type="InterPro" id="IPR031341">
    <property type="entry name" value="Methyltr_RsmF_N"/>
</dbReference>
<keyword evidence="4 7" id="KW-0808">Transferase</keyword>
<accession>A0A8J8MKM7</accession>
<dbReference type="InterPro" id="IPR031340">
    <property type="entry name" value="RsmF_methylt_CI"/>
</dbReference>
<feature type="binding site" evidence="7">
    <location>
        <position position="134"/>
    </location>
    <ligand>
        <name>S-adenosyl-L-methionine</name>
        <dbReference type="ChEBI" id="CHEBI:59789"/>
    </ligand>
</feature>
<dbReference type="PROSITE" id="PS51686">
    <property type="entry name" value="SAM_MT_RSMB_NOP"/>
    <property type="match status" value="1"/>
</dbReference>
<dbReference type="EMBL" id="CP058649">
    <property type="protein sequence ID" value="QUI23271.1"/>
    <property type="molecule type" value="Genomic_DNA"/>
</dbReference>
<dbReference type="GO" id="GO:0003723">
    <property type="term" value="F:RNA binding"/>
    <property type="evidence" value="ECO:0007669"/>
    <property type="project" value="UniProtKB-UniRule"/>
</dbReference>
<feature type="binding site" evidence="7">
    <location>
        <position position="179"/>
    </location>
    <ligand>
        <name>S-adenosyl-L-methionine</name>
        <dbReference type="ChEBI" id="CHEBI:59789"/>
    </ligand>
</feature>
<dbReference type="CDD" id="cd02440">
    <property type="entry name" value="AdoMet_MTases"/>
    <property type="match status" value="1"/>
</dbReference>
<dbReference type="AlphaFoldDB" id="A0A8J8MKM7"/>
<dbReference type="Gene3D" id="3.40.50.150">
    <property type="entry name" value="Vaccinia Virus protein VP39"/>
    <property type="match status" value="1"/>
</dbReference>
<dbReference type="Gene3D" id="2.30.130.60">
    <property type="match status" value="1"/>
</dbReference>
<dbReference type="InterPro" id="IPR018314">
    <property type="entry name" value="RsmB/NOL1/NOP2-like_CS"/>
</dbReference>
<dbReference type="Pfam" id="PF01189">
    <property type="entry name" value="Methyltr_RsmB-F"/>
    <property type="match status" value="1"/>
</dbReference>
<dbReference type="InterPro" id="IPR001678">
    <property type="entry name" value="MeTrfase_RsmB-F_NOP2_dom"/>
</dbReference>
<dbReference type="InterPro" id="IPR023267">
    <property type="entry name" value="RCMT"/>
</dbReference>
<keyword evidence="10" id="KW-1185">Reference proteome</keyword>
<dbReference type="PANTHER" id="PTHR22807:SF30">
    <property type="entry name" value="28S RRNA (CYTOSINE(4447)-C(5))-METHYLTRANSFERASE-RELATED"/>
    <property type="match status" value="1"/>
</dbReference>
<dbReference type="InterPro" id="IPR049560">
    <property type="entry name" value="MeTrfase_RsmB-F_NOP2_cat"/>
</dbReference>
<evidence type="ECO:0000256" key="1">
    <source>
        <dbReference type="ARBA" id="ARBA00007494"/>
    </source>
</evidence>
<dbReference type="GO" id="GO:0008173">
    <property type="term" value="F:RNA methyltransferase activity"/>
    <property type="evidence" value="ECO:0007669"/>
    <property type="project" value="InterPro"/>
</dbReference>
<evidence type="ECO:0000256" key="6">
    <source>
        <dbReference type="ARBA" id="ARBA00022884"/>
    </source>
</evidence>
<evidence type="ECO:0000313" key="10">
    <source>
        <dbReference type="Proteomes" id="UP000683246"/>
    </source>
</evidence>
<dbReference type="Pfam" id="PF13636">
    <property type="entry name" value="Methyltranf_PUA"/>
    <property type="match status" value="1"/>
</dbReference>
<dbReference type="Gene3D" id="3.30.70.1170">
    <property type="entry name" value="Sun protein, domain 3"/>
    <property type="match status" value="1"/>
</dbReference>
<keyword evidence="2" id="KW-0963">Cytoplasm</keyword>